<feature type="binding site" evidence="5">
    <location>
        <begin position="9"/>
        <end position="11"/>
    </location>
    <ligand>
        <name>substrate</name>
    </ligand>
</feature>
<dbReference type="Gene3D" id="3.20.20.70">
    <property type="entry name" value="Aldolase class I"/>
    <property type="match status" value="1"/>
</dbReference>
<keyword evidence="3 5" id="KW-0324">Glycolysis</keyword>
<dbReference type="UniPathway" id="UPA00138"/>
<comment type="catalytic activity">
    <reaction evidence="5">
        <text>D-glyceraldehyde 3-phosphate = dihydroxyacetone phosphate</text>
        <dbReference type="Rhea" id="RHEA:18585"/>
        <dbReference type="ChEBI" id="CHEBI:57642"/>
        <dbReference type="ChEBI" id="CHEBI:59776"/>
        <dbReference type="EC" id="5.3.1.1"/>
    </reaction>
</comment>
<comment type="similarity">
    <text evidence="5">Belongs to the triosephosphate isomerase family.</text>
</comment>
<evidence type="ECO:0000256" key="2">
    <source>
        <dbReference type="ARBA" id="ARBA00022490"/>
    </source>
</evidence>
<dbReference type="GO" id="GO:0004807">
    <property type="term" value="F:triose-phosphate isomerase activity"/>
    <property type="evidence" value="ECO:0007669"/>
    <property type="project" value="UniProtKB-UniRule"/>
</dbReference>
<dbReference type="HAMAP" id="MF_00147_A">
    <property type="entry name" value="TIM_A"/>
    <property type="match status" value="1"/>
</dbReference>
<evidence type="ECO:0000313" key="7">
    <source>
        <dbReference type="Proteomes" id="UP000070195"/>
    </source>
</evidence>
<feature type="active site" description="Electrophile" evidence="5">
    <location>
        <position position="93"/>
    </location>
</feature>
<evidence type="ECO:0000256" key="3">
    <source>
        <dbReference type="ARBA" id="ARBA00023152"/>
    </source>
</evidence>
<dbReference type="InterPro" id="IPR022891">
    <property type="entry name" value="Triosephosphate_isomerase_arc"/>
</dbReference>
<dbReference type="NCBIfam" id="NF003302">
    <property type="entry name" value="PRK04302.1"/>
    <property type="match status" value="1"/>
</dbReference>
<dbReference type="PATRIC" id="fig|1698262.3.peg.205"/>
<evidence type="ECO:0000256" key="4">
    <source>
        <dbReference type="ARBA" id="ARBA00023235"/>
    </source>
</evidence>
<dbReference type="InterPro" id="IPR035990">
    <property type="entry name" value="TIM_sf"/>
</dbReference>
<sequence length="226" mass="23641">MKFPLIIVNLKAYPQALGKKSVKIAKAIAEVGEEKDIGVGVAPQYADLYRITSEVDIPVYAQNVDPLVPGRGTGSLLPEAAKEAGVIGSLVNHSECQLEMEKIGRIVDRLDEIGLTSVVCADDVDAAKEVATFGPDVVAVEPPELIGTGRSVSKVNPDVIEETVEEVHEVDPDVHVLCGAGVSIGEDVKIALELGSEGILIASAVVKADDPKKAMLNLANGALETG</sequence>
<comment type="caution">
    <text evidence="6">The sequence shown here is derived from an EMBL/GenBank/DDBJ whole genome shotgun (WGS) entry which is preliminary data.</text>
</comment>
<keyword evidence="7" id="KW-1185">Reference proteome</keyword>
<dbReference type="GO" id="GO:0006096">
    <property type="term" value="P:glycolytic process"/>
    <property type="evidence" value="ECO:0007669"/>
    <property type="project" value="UniProtKB-UniRule"/>
</dbReference>
<dbReference type="EMBL" id="LHXM01000021">
    <property type="protein sequence ID" value="KXA91523.1"/>
    <property type="molecule type" value="Genomic_DNA"/>
</dbReference>
<dbReference type="UniPathway" id="UPA00109">
    <property type="reaction ID" value="UER00189"/>
</dbReference>
<proteinExistence type="inferred from homology"/>
<comment type="function">
    <text evidence="5">Involved in the gluconeogenesis. Catalyzes stereospecifically the conversion of dihydroxyacetone phosphate (DHAP) to D-glyceraldehyde-3-phosphate (G3P).</text>
</comment>
<name>A0A133UBH8_9EURY</name>
<protein>
    <recommendedName>
        <fullName evidence="5">Triosephosphate isomerase</fullName>
        <shortName evidence="5">TIM</shortName>
        <shortName evidence="5">TPI</shortName>
        <ecNumber evidence="5">5.3.1.1</ecNumber>
    </recommendedName>
    <alternativeName>
        <fullName evidence="5">Triose-phosphate isomerase</fullName>
    </alternativeName>
</protein>
<dbReference type="Pfam" id="PF00121">
    <property type="entry name" value="TIM"/>
    <property type="match status" value="1"/>
</dbReference>
<feature type="binding site" evidence="5">
    <location>
        <begin position="202"/>
        <end position="203"/>
    </location>
    <ligand>
        <name>substrate</name>
    </ligand>
</feature>
<dbReference type="CDD" id="cd00311">
    <property type="entry name" value="TIM"/>
    <property type="match status" value="1"/>
</dbReference>
<feature type="active site" description="Proton acceptor" evidence="5">
    <location>
        <position position="141"/>
    </location>
</feature>
<dbReference type="GO" id="GO:0006094">
    <property type="term" value="P:gluconeogenesis"/>
    <property type="evidence" value="ECO:0007669"/>
    <property type="project" value="UniProtKB-UniRule"/>
</dbReference>
<evidence type="ECO:0000313" key="6">
    <source>
        <dbReference type="EMBL" id="KXA91523.1"/>
    </source>
</evidence>
<gene>
    <name evidence="5" type="primary">tpiA</name>
    <name evidence="6" type="ORF">AKJ63_01365</name>
</gene>
<feature type="binding site" evidence="5">
    <location>
        <position position="181"/>
    </location>
    <ligand>
        <name>substrate</name>
    </ligand>
</feature>
<dbReference type="PROSITE" id="PS00171">
    <property type="entry name" value="TIM_1"/>
    <property type="match status" value="1"/>
</dbReference>
<dbReference type="NCBIfam" id="TIGR00419">
    <property type="entry name" value="tim"/>
    <property type="match status" value="1"/>
</dbReference>
<keyword evidence="2 5" id="KW-0963">Cytoplasm</keyword>
<comment type="pathway">
    <text evidence="5">Carbohydrate degradation; glycolysis; D-glyceraldehyde 3-phosphate from glycerone phosphate: step 1/1.</text>
</comment>
<dbReference type="EC" id="5.3.1.1" evidence="5"/>
<dbReference type="Proteomes" id="UP000070195">
    <property type="component" value="Unassembled WGS sequence"/>
</dbReference>
<dbReference type="InterPro" id="IPR000652">
    <property type="entry name" value="Triosephosphate_isomerase"/>
</dbReference>
<evidence type="ECO:0000256" key="1">
    <source>
        <dbReference type="ARBA" id="ARBA00022432"/>
    </source>
</evidence>
<evidence type="ECO:0000256" key="5">
    <source>
        <dbReference type="HAMAP-Rule" id="MF_00147"/>
    </source>
</evidence>
<dbReference type="InterPro" id="IPR013785">
    <property type="entry name" value="Aldolase_TIM"/>
</dbReference>
<comment type="subunit">
    <text evidence="5">Homotetramer; dimer of dimers.</text>
</comment>
<keyword evidence="1 5" id="KW-0312">Gluconeogenesis</keyword>
<reference evidence="6 7" key="1">
    <citation type="journal article" date="2016" name="Sci. Rep.">
        <title>Metabolic traits of an uncultured archaeal lineage -MSBL1- from brine pools of the Red Sea.</title>
        <authorList>
            <person name="Mwirichia R."/>
            <person name="Alam I."/>
            <person name="Rashid M."/>
            <person name="Vinu M."/>
            <person name="Ba-Alawi W."/>
            <person name="Anthony Kamau A."/>
            <person name="Kamanda Ngugi D."/>
            <person name="Goker M."/>
            <person name="Klenk H.P."/>
            <person name="Bajic V."/>
            <person name="Stingl U."/>
        </authorList>
    </citation>
    <scope>NUCLEOTIDE SEQUENCE [LARGE SCALE GENOMIC DNA]</scope>
    <source>
        <strain evidence="6">SCGC-AAA259D18</strain>
    </source>
</reference>
<comment type="subcellular location">
    <subcellularLocation>
        <location evidence="5">Cytoplasm</location>
    </subcellularLocation>
</comment>
<dbReference type="SUPFAM" id="SSF51351">
    <property type="entry name" value="Triosephosphate isomerase (TIM)"/>
    <property type="match status" value="1"/>
</dbReference>
<dbReference type="GO" id="GO:0005737">
    <property type="term" value="C:cytoplasm"/>
    <property type="evidence" value="ECO:0007669"/>
    <property type="project" value="UniProtKB-SubCell"/>
</dbReference>
<keyword evidence="4 5" id="KW-0413">Isomerase</keyword>
<dbReference type="InterPro" id="IPR020861">
    <property type="entry name" value="Triosephosphate_isomerase_AS"/>
</dbReference>
<dbReference type="AlphaFoldDB" id="A0A133UBH8"/>
<feature type="binding site" evidence="5">
    <location>
        <position position="146"/>
    </location>
    <ligand>
        <name>substrate</name>
    </ligand>
</feature>
<accession>A0A133UBH8</accession>
<comment type="pathway">
    <text evidence="5">Carbohydrate biosynthesis; gluconeogenesis.</text>
</comment>
<dbReference type="PROSITE" id="PS51440">
    <property type="entry name" value="TIM_2"/>
    <property type="match status" value="1"/>
</dbReference>
<organism evidence="6 7">
    <name type="scientific">candidate division MSBL1 archaeon SCGC-AAA259D18</name>
    <dbReference type="NCBI Taxonomy" id="1698262"/>
    <lineage>
        <taxon>Archaea</taxon>
        <taxon>Methanobacteriati</taxon>
        <taxon>Methanobacteriota</taxon>
        <taxon>candidate division MSBL1</taxon>
    </lineage>
</organism>